<keyword evidence="3" id="KW-1185">Reference proteome</keyword>
<proteinExistence type="predicted"/>
<gene>
    <name evidence="2" type="ORF">BTUL_0007g00550</name>
</gene>
<dbReference type="AlphaFoldDB" id="A0A4Z1FBL3"/>
<evidence type="ECO:0000313" key="3">
    <source>
        <dbReference type="Proteomes" id="UP000297777"/>
    </source>
</evidence>
<dbReference type="EMBL" id="PQXH01000007">
    <property type="protein sequence ID" value="TGO18837.1"/>
    <property type="molecule type" value="Genomic_DNA"/>
</dbReference>
<protein>
    <submittedName>
        <fullName evidence="2">Uncharacterized protein</fullName>
    </submittedName>
</protein>
<feature type="region of interest" description="Disordered" evidence="1">
    <location>
        <begin position="1"/>
        <end position="29"/>
    </location>
</feature>
<evidence type="ECO:0000256" key="1">
    <source>
        <dbReference type="SAM" id="MobiDB-lite"/>
    </source>
</evidence>
<evidence type="ECO:0000313" key="2">
    <source>
        <dbReference type="EMBL" id="TGO18837.1"/>
    </source>
</evidence>
<organism evidence="2 3">
    <name type="scientific">Botrytis tulipae</name>
    <dbReference type="NCBI Taxonomy" id="87230"/>
    <lineage>
        <taxon>Eukaryota</taxon>
        <taxon>Fungi</taxon>
        <taxon>Dikarya</taxon>
        <taxon>Ascomycota</taxon>
        <taxon>Pezizomycotina</taxon>
        <taxon>Leotiomycetes</taxon>
        <taxon>Helotiales</taxon>
        <taxon>Sclerotiniaceae</taxon>
        <taxon>Botrytis</taxon>
    </lineage>
</organism>
<reference evidence="2 3" key="1">
    <citation type="submission" date="2017-12" db="EMBL/GenBank/DDBJ databases">
        <title>Comparative genomics of Botrytis spp.</title>
        <authorList>
            <person name="Valero-Jimenez C.A."/>
            <person name="Tapia P."/>
            <person name="Veloso J."/>
            <person name="Silva-Moreno E."/>
            <person name="Staats M."/>
            <person name="Valdes J.H."/>
            <person name="Van Kan J.A.L."/>
        </authorList>
    </citation>
    <scope>NUCLEOTIDE SEQUENCE [LARGE SCALE GENOMIC DNA]</scope>
    <source>
        <strain evidence="2 3">Bt9001</strain>
    </source>
</reference>
<comment type="caution">
    <text evidence="2">The sequence shown here is derived from an EMBL/GenBank/DDBJ whole genome shotgun (WGS) entry which is preliminary data.</text>
</comment>
<sequence length="86" mass="10053">MAKYQRKSDKRKEGKGDLKREKEEAEDTYDTHTHDMFTLVILATRVRIRGLWRGYSGCLFVELKHLQAAGQTQKDFHAQKLIPVYA</sequence>
<dbReference type="OrthoDB" id="10304146at2759"/>
<dbReference type="Proteomes" id="UP000297777">
    <property type="component" value="Unassembled WGS sequence"/>
</dbReference>
<accession>A0A4Z1FBL3</accession>
<name>A0A4Z1FBL3_9HELO</name>